<gene>
    <name evidence="1" type="ORF">HPB50_002995</name>
</gene>
<dbReference type="EMBL" id="CM023483">
    <property type="protein sequence ID" value="KAH6935040.1"/>
    <property type="molecule type" value="Genomic_DNA"/>
</dbReference>
<proteinExistence type="predicted"/>
<name>A0ACB7SK73_HYAAI</name>
<organism evidence="1 2">
    <name type="scientific">Hyalomma asiaticum</name>
    <name type="common">Tick</name>
    <dbReference type="NCBI Taxonomy" id="266040"/>
    <lineage>
        <taxon>Eukaryota</taxon>
        <taxon>Metazoa</taxon>
        <taxon>Ecdysozoa</taxon>
        <taxon>Arthropoda</taxon>
        <taxon>Chelicerata</taxon>
        <taxon>Arachnida</taxon>
        <taxon>Acari</taxon>
        <taxon>Parasitiformes</taxon>
        <taxon>Ixodida</taxon>
        <taxon>Ixodoidea</taxon>
        <taxon>Ixodidae</taxon>
        <taxon>Hyalomminae</taxon>
        <taxon>Hyalomma</taxon>
    </lineage>
</organism>
<keyword evidence="2" id="KW-1185">Reference proteome</keyword>
<reference evidence="1" key="1">
    <citation type="submission" date="2020-05" db="EMBL/GenBank/DDBJ databases">
        <title>Large-scale comparative analyses of tick genomes elucidate their genetic diversity and vector capacities.</title>
        <authorList>
            <person name="Jia N."/>
            <person name="Wang J."/>
            <person name="Shi W."/>
            <person name="Du L."/>
            <person name="Sun Y."/>
            <person name="Zhan W."/>
            <person name="Jiang J."/>
            <person name="Wang Q."/>
            <person name="Zhang B."/>
            <person name="Ji P."/>
            <person name="Sakyi L.B."/>
            <person name="Cui X."/>
            <person name="Yuan T."/>
            <person name="Jiang B."/>
            <person name="Yang W."/>
            <person name="Lam T.T.-Y."/>
            <person name="Chang Q."/>
            <person name="Ding S."/>
            <person name="Wang X."/>
            <person name="Zhu J."/>
            <person name="Ruan X."/>
            <person name="Zhao L."/>
            <person name="Wei J."/>
            <person name="Que T."/>
            <person name="Du C."/>
            <person name="Cheng J."/>
            <person name="Dai P."/>
            <person name="Han X."/>
            <person name="Huang E."/>
            <person name="Gao Y."/>
            <person name="Liu J."/>
            <person name="Shao H."/>
            <person name="Ye R."/>
            <person name="Li L."/>
            <person name="Wei W."/>
            <person name="Wang X."/>
            <person name="Wang C."/>
            <person name="Yang T."/>
            <person name="Huo Q."/>
            <person name="Li W."/>
            <person name="Guo W."/>
            <person name="Chen H."/>
            <person name="Zhou L."/>
            <person name="Ni X."/>
            <person name="Tian J."/>
            <person name="Zhou Y."/>
            <person name="Sheng Y."/>
            <person name="Liu T."/>
            <person name="Pan Y."/>
            <person name="Xia L."/>
            <person name="Li J."/>
            <person name="Zhao F."/>
            <person name="Cao W."/>
        </authorList>
    </citation>
    <scope>NUCLEOTIDE SEQUENCE</scope>
    <source>
        <strain evidence="1">Hyas-2018</strain>
    </source>
</reference>
<sequence>MLSLASWVVLLVLLALTSATVAPPAQRYRPKWESLDTRPVPAWFDEAKVGILLHWGRYSVPSFGSEWFWHKWRQDKEPPYVEFMKRNYRPCFTYQDFGSQFTAELFDPEKALGRHLRTVVKGLIAFTFLLLWAGVGWGHHSYETAVRRVAVARLDVALLDLATGGAGVVVLRAGKARHLGIQYRSGARYVVLTSKHHEGFALWPSNMSTNWNSQDVGPNRDLLGDLASAVRRKKGMRFGVFHSLSEWFHPLYLADKESNFTRARYPQAKAFAELKELVERLIAKLASLCRYHPDLLRIEGDSEAPASCWNSSSFLAWLYNDSPVRSTVVVNDHWGKDVRCKHGDIFAGCGVQQKRKWEQYVNLDKSSWGYRREARLEEYYKTAELIDLLVSTVSSNGNLLVNVGPTKEGTITPAFHERLRDLGRWLSVNGEAVYGSKTWKHQKDAASNVYYTSKGNNVYAFVLRWPTGEKLHLQSLELSSAGRVTLIGTSDELKWIAENGNGTEVMFPKLTPDKLPTPWALVLKVEGAL</sequence>
<dbReference type="Proteomes" id="UP000821845">
    <property type="component" value="Chromosome 3"/>
</dbReference>
<evidence type="ECO:0000313" key="1">
    <source>
        <dbReference type="EMBL" id="KAH6935040.1"/>
    </source>
</evidence>
<protein>
    <submittedName>
        <fullName evidence="1">Uncharacterized protein</fullName>
    </submittedName>
</protein>
<accession>A0ACB7SK73</accession>
<evidence type="ECO:0000313" key="2">
    <source>
        <dbReference type="Proteomes" id="UP000821845"/>
    </source>
</evidence>
<comment type="caution">
    <text evidence="1">The sequence shown here is derived from an EMBL/GenBank/DDBJ whole genome shotgun (WGS) entry which is preliminary data.</text>
</comment>